<dbReference type="Gene3D" id="2.60.120.260">
    <property type="entry name" value="Galactose-binding domain-like"/>
    <property type="match status" value="1"/>
</dbReference>
<dbReference type="NCBIfam" id="TIGR04183">
    <property type="entry name" value="Por_Secre_tail"/>
    <property type="match status" value="1"/>
</dbReference>
<keyword evidence="2" id="KW-0677">Repeat</keyword>
<dbReference type="Gene3D" id="2.60.120.290">
    <property type="entry name" value="Spermadhesin, CUB domain"/>
    <property type="match status" value="2"/>
</dbReference>
<keyword evidence="7" id="KW-1185">Reference proteome</keyword>
<dbReference type="EMBL" id="QJTD01000004">
    <property type="protein sequence ID" value="PYE80763.1"/>
    <property type="molecule type" value="Genomic_DNA"/>
</dbReference>
<keyword evidence="3" id="KW-1015">Disulfide bond</keyword>
<dbReference type="Pfam" id="PF00431">
    <property type="entry name" value="CUB"/>
    <property type="match status" value="1"/>
</dbReference>
<dbReference type="InterPro" id="IPR026444">
    <property type="entry name" value="Secre_tail"/>
</dbReference>
<dbReference type="NCBIfam" id="NF033708">
    <property type="entry name" value="T9SS_Cterm_ChiA"/>
    <property type="match status" value="1"/>
</dbReference>
<gene>
    <name evidence="6" type="ORF">DFQ11_104130</name>
</gene>
<dbReference type="RefSeq" id="WP_110475892.1">
    <property type="nucleotide sequence ID" value="NZ_BMWQ01000004.1"/>
</dbReference>
<sequence>MKKITLLLIFVTLFCQNNFAQGDSVANAEQFCAGGSELVFPNVTGETNWTDVGCLGSIPNAAYYYITIAQPGDLIFNISQTDVNGDGLDVDFIAWGPFNSIADADASITLTDCATCPSNTSTTEPNFYPYTPDHIVDCSYDAAPAETLTITGAQTGEIYIVLITNYGNKPGSISLQQTGGTGATSCKDLPVCGNKFYDSGGETGDYSNNLAETTTIYPFEAGGTVTTTFTVFDIAPGDSLAVYDGPDTSAPSLGTYSGTTNPGPFTSTHASGTLTFVFTSNGSGVGAGWAADIVCTPPPLIPTCGDTFYDSGGVSGDYTNNENETTVIAPINPGDAVTTTFTAFNLDSGDTLEVFDGATSLGSFTGTTIPGPFTSTDPSGELTFTFTSNGGGTQSGWAADITCSILCNISIAEALNPIGADDCTLNYSQFVATSLGSPGGTTTVFSEDFRGTSIPTGWTVNNSAGAGSWTVTNSSNAGGTPYEGTLSGGYDSSANGTVSLTSPPINIAGQTNLQLDLKQYLDHYGSSYFYSISIQTSLDGAGWVNQYNVNPVTNDINQETRNIDLFALSGNSLRIRFQLNGMPFGLSYWYIDDIILTGDAPPVIPQITWSPTTGLYTDASLTTAYTGGFTDTVYAAPNGTQTYTATDQNGCSDTVTVSRNKKIWNGSINTDWFNSSNWTPIGIPTNQNCVIIPDANTTNHSPIVDSATSPGLGKTLLVETNGYLEVESESGLIITDDITVDGKLILRNSSNLVQITNTGITNTGNIQMQRTVNDLSPQDYVYWSSPVDDFSVTAVSPGSNQRYKWLPTTAAKYGNWQATSEIMEPAKGYIIRGISGTNPEGVAPTNTVEFTGVPRNGRIQIPIMHGGYTGADYTGAGNTDATELDDNWNLIGNPYPSSISADLFIAVNGGTLSETPDPNTPAIFGTVYLWTHTSAPSTIDDPFYGDYVYNYNPNDYIGYNSTGSNPAGFNGYIAAGQAFFVLMDHNASSPSMVTFNNTMRYDNSTPTNPLPFNNTQFYRAAPTAKSLEYGTEIEKHRIWLDLISPNNRANSILVGYIENATNGIDRLYDGYELSETSTRFYSLIEGEKMAIQGKSVTFEDTDKVPLGLVVAQAGNYTIAINTLDGLFESTNQDIYLEDTYTGMIHDLRGAPYSFNSGKGTFDDRFILRYNNVTLSLPDEQALNNLLITAPGNQYIKVSSAYETIKSVSVYDVLGRNLFINNNLNQREFMLNDVPFSNGTYIVEVTLNSGLQKIQKVVINL</sequence>
<evidence type="ECO:0000313" key="7">
    <source>
        <dbReference type="Proteomes" id="UP000248054"/>
    </source>
</evidence>
<proteinExistence type="predicted"/>
<accession>A0A2V4XHQ5</accession>
<protein>
    <submittedName>
        <fullName evidence="6">Putative secreted protein (Por secretion system target)</fullName>
    </submittedName>
</protein>
<dbReference type="InterPro" id="IPR000859">
    <property type="entry name" value="CUB_dom"/>
</dbReference>
<dbReference type="SUPFAM" id="SSF49854">
    <property type="entry name" value="Spermadhesin, CUB domain"/>
    <property type="match status" value="2"/>
</dbReference>
<dbReference type="SMART" id="SM00042">
    <property type="entry name" value="CUB"/>
    <property type="match status" value="2"/>
</dbReference>
<dbReference type="PANTHER" id="PTHR24251:SF37">
    <property type="entry name" value="CUB DOMAIN-CONTAINING PROTEIN"/>
    <property type="match status" value="1"/>
</dbReference>
<dbReference type="PROSITE" id="PS01180">
    <property type="entry name" value="CUB"/>
    <property type="match status" value="1"/>
</dbReference>
<dbReference type="OrthoDB" id="1652165at2"/>
<evidence type="ECO:0000256" key="3">
    <source>
        <dbReference type="ARBA" id="ARBA00023157"/>
    </source>
</evidence>
<feature type="signal peptide" evidence="4">
    <location>
        <begin position="1"/>
        <end position="20"/>
    </location>
</feature>
<evidence type="ECO:0000259" key="5">
    <source>
        <dbReference type="PROSITE" id="PS01180"/>
    </source>
</evidence>
<keyword evidence="1 4" id="KW-0732">Signal</keyword>
<evidence type="ECO:0000256" key="2">
    <source>
        <dbReference type="ARBA" id="ARBA00022737"/>
    </source>
</evidence>
<feature type="domain" description="CUB" evidence="5">
    <location>
        <begin position="304"/>
        <end position="404"/>
    </location>
</feature>
<feature type="chain" id="PRO_5015903615" evidence="4">
    <location>
        <begin position="21"/>
        <end position="1260"/>
    </location>
</feature>
<dbReference type="Proteomes" id="UP000248054">
    <property type="component" value="Unassembled WGS sequence"/>
</dbReference>
<organism evidence="6 7">
    <name type="scientific">Winogradskyella epiphytica</name>
    <dbReference type="NCBI Taxonomy" id="262005"/>
    <lineage>
        <taxon>Bacteria</taxon>
        <taxon>Pseudomonadati</taxon>
        <taxon>Bacteroidota</taxon>
        <taxon>Flavobacteriia</taxon>
        <taxon>Flavobacteriales</taxon>
        <taxon>Flavobacteriaceae</taxon>
        <taxon>Winogradskyella</taxon>
    </lineage>
</organism>
<dbReference type="CDD" id="cd00041">
    <property type="entry name" value="CUB"/>
    <property type="match status" value="2"/>
</dbReference>
<dbReference type="InterPro" id="IPR035914">
    <property type="entry name" value="Sperma_CUB_dom_sf"/>
</dbReference>
<reference evidence="6 7" key="1">
    <citation type="submission" date="2018-06" db="EMBL/GenBank/DDBJ databases">
        <title>Genomic Encyclopedia of Type Strains, Phase III (KMG-III): the genomes of soil and plant-associated and newly described type strains.</title>
        <authorList>
            <person name="Whitman W."/>
        </authorList>
    </citation>
    <scope>NUCLEOTIDE SEQUENCE [LARGE SCALE GENOMIC DNA]</scope>
    <source>
        <strain evidence="6 7">CECT 7945</strain>
    </source>
</reference>
<evidence type="ECO:0000256" key="1">
    <source>
        <dbReference type="ARBA" id="ARBA00022729"/>
    </source>
</evidence>
<comment type="caution">
    <text evidence="6">The sequence shown here is derived from an EMBL/GenBank/DDBJ whole genome shotgun (WGS) entry which is preliminary data.</text>
</comment>
<dbReference type="AlphaFoldDB" id="A0A2V4XHQ5"/>
<name>A0A2V4XHQ5_9FLAO</name>
<evidence type="ECO:0000256" key="4">
    <source>
        <dbReference type="SAM" id="SignalP"/>
    </source>
</evidence>
<evidence type="ECO:0000313" key="6">
    <source>
        <dbReference type="EMBL" id="PYE80763.1"/>
    </source>
</evidence>
<dbReference type="PANTHER" id="PTHR24251">
    <property type="entry name" value="OVOCHYMASE-RELATED"/>
    <property type="match status" value="1"/>
</dbReference>